<comment type="caution">
    <text evidence="2">The sequence shown here is derived from an EMBL/GenBank/DDBJ whole genome shotgun (WGS) entry which is preliminary data.</text>
</comment>
<accession>A0A645A6G9</accession>
<organism evidence="2">
    <name type="scientific">bioreactor metagenome</name>
    <dbReference type="NCBI Taxonomy" id="1076179"/>
    <lineage>
        <taxon>unclassified sequences</taxon>
        <taxon>metagenomes</taxon>
        <taxon>ecological metagenomes</taxon>
    </lineage>
</organism>
<gene>
    <name evidence="2" type="ORF">SDC9_95497</name>
</gene>
<protein>
    <submittedName>
        <fullName evidence="2">Uncharacterized protein</fullName>
    </submittedName>
</protein>
<sequence>MKIKILTLSESERNDLRFGFRTGESHCFRMRCRAVLLKSEGLSSVRVGEETEMTAQSVNGWVKRFETEGIEGLHTRPGQGRKPIMDCSDEDAVRKAIESDRQSVRSAREAWQKSSGKEASELTFRRFLSALAQDIDV</sequence>
<evidence type="ECO:0000313" key="2">
    <source>
        <dbReference type="EMBL" id="MPM48770.1"/>
    </source>
</evidence>
<reference evidence="2" key="1">
    <citation type="submission" date="2019-08" db="EMBL/GenBank/DDBJ databases">
        <authorList>
            <person name="Kucharzyk K."/>
            <person name="Murdoch R.W."/>
            <person name="Higgins S."/>
            <person name="Loffler F."/>
        </authorList>
    </citation>
    <scope>NUCLEOTIDE SEQUENCE</scope>
</reference>
<dbReference type="SUPFAM" id="SSF46689">
    <property type="entry name" value="Homeodomain-like"/>
    <property type="match status" value="1"/>
</dbReference>
<dbReference type="Pfam" id="PF13565">
    <property type="entry name" value="HTH_32"/>
    <property type="match status" value="1"/>
</dbReference>
<name>A0A645A6G9_9ZZZZ</name>
<proteinExistence type="predicted"/>
<dbReference type="EMBL" id="VSSQ01012244">
    <property type="protein sequence ID" value="MPM48770.1"/>
    <property type="molecule type" value="Genomic_DNA"/>
</dbReference>
<dbReference type="AlphaFoldDB" id="A0A645A6G9"/>
<dbReference type="InterPro" id="IPR009057">
    <property type="entry name" value="Homeodomain-like_sf"/>
</dbReference>
<feature type="region of interest" description="Disordered" evidence="1">
    <location>
        <begin position="98"/>
        <end position="119"/>
    </location>
</feature>
<evidence type="ECO:0000256" key="1">
    <source>
        <dbReference type="SAM" id="MobiDB-lite"/>
    </source>
</evidence>